<reference evidence="1" key="1">
    <citation type="journal article" date="2014" name="Int. J. Syst. Evol. Microbiol.">
        <title>Complete genome sequence of Corynebacterium casei LMG S-19264T (=DSM 44701T), isolated from a smear-ripened cheese.</title>
        <authorList>
            <consortium name="US DOE Joint Genome Institute (JGI-PGF)"/>
            <person name="Walter F."/>
            <person name="Albersmeier A."/>
            <person name="Kalinowski J."/>
            <person name="Ruckert C."/>
        </authorList>
    </citation>
    <scope>NUCLEOTIDE SEQUENCE</scope>
    <source>
        <strain evidence="1">JCM 3035</strain>
    </source>
</reference>
<accession>A0A917VAQ5</accession>
<dbReference type="Proteomes" id="UP000637788">
    <property type="component" value="Unassembled WGS sequence"/>
</dbReference>
<sequence length="58" mass="6403">MSQWLEALQLIIPGVSGADSPIHGPEGLRFYPRPKAVTTRWTQPAQQLTAGFNFPTSH</sequence>
<proteinExistence type="predicted"/>
<gene>
    <name evidence="1" type="ORF">GCM10010094_14410</name>
</gene>
<name>A0A917VAQ5_9ACTN</name>
<evidence type="ECO:0000313" key="2">
    <source>
        <dbReference type="Proteomes" id="UP000637788"/>
    </source>
</evidence>
<dbReference type="RefSeq" id="WP_189321413.1">
    <property type="nucleotide sequence ID" value="NZ_BMPQ01000003.1"/>
</dbReference>
<reference evidence="1" key="2">
    <citation type="submission" date="2020-09" db="EMBL/GenBank/DDBJ databases">
        <authorList>
            <person name="Sun Q."/>
            <person name="Ohkuma M."/>
        </authorList>
    </citation>
    <scope>NUCLEOTIDE SEQUENCE</scope>
    <source>
        <strain evidence="1">JCM 3035</strain>
    </source>
</reference>
<protein>
    <submittedName>
        <fullName evidence="1">Uncharacterized protein</fullName>
    </submittedName>
</protein>
<organism evidence="1 2">
    <name type="scientific">Streptomyces flaveus</name>
    <dbReference type="NCBI Taxonomy" id="66370"/>
    <lineage>
        <taxon>Bacteria</taxon>
        <taxon>Bacillati</taxon>
        <taxon>Actinomycetota</taxon>
        <taxon>Actinomycetes</taxon>
        <taxon>Kitasatosporales</taxon>
        <taxon>Streptomycetaceae</taxon>
        <taxon>Streptomyces</taxon>
        <taxon>Streptomyces aurantiacus group</taxon>
    </lineage>
</organism>
<keyword evidence="2" id="KW-1185">Reference proteome</keyword>
<dbReference type="EMBL" id="BMPQ01000003">
    <property type="protein sequence ID" value="GGK55058.1"/>
    <property type="molecule type" value="Genomic_DNA"/>
</dbReference>
<comment type="caution">
    <text evidence="1">The sequence shown here is derived from an EMBL/GenBank/DDBJ whole genome shotgun (WGS) entry which is preliminary data.</text>
</comment>
<evidence type="ECO:0000313" key="1">
    <source>
        <dbReference type="EMBL" id="GGK55058.1"/>
    </source>
</evidence>
<dbReference type="AlphaFoldDB" id="A0A917VAQ5"/>